<accession>A0A4S1WET7</accession>
<dbReference type="RefSeq" id="WP_135985446.1">
    <property type="nucleotide sequence ID" value="NZ_JAASQM010000003.1"/>
</dbReference>
<reference evidence="1 2" key="1">
    <citation type="submission" date="2019-04" db="EMBL/GenBank/DDBJ databases">
        <title>Sphingomonas psychrotolerans sp. nov., isolated from soil in the Tianshan Mountains, Xinjiang, China.</title>
        <authorList>
            <person name="Luo Y."/>
            <person name="Sheng H."/>
        </authorList>
    </citation>
    <scope>NUCLEOTIDE SEQUENCE [LARGE SCALE GENOMIC DNA]</scope>
    <source>
        <strain evidence="1 2">KIS18-15</strain>
    </source>
</reference>
<comment type="caution">
    <text evidence="1">The sequence shown here is derived from an EMBL/GenBank/DDBJ whole genome shotgun (WGS) entry which is preliminary data.</text>
</comment>
<proteinExistence type="predicted"/>
<evidence type="ECO:0000313" key="2">
    <source>
        <dbReference type="Proteomes" id="UP000309848"/>
    </source>
</evidence>
<name>A0A4S1WET7_9SPHN</name>
<dbReference type="EMBL" id="SRXU01000005">
    <property type="protein sequence ID" value="TGX41459.1"/>
    <property type="molecule type" value="Genomic_DNA"/>
</dbReference>
<protein>
    <submittedName>
        <fullName evidence="1">Uncharacterized protein</fullName>
    </submittedName>
</protein>
<evidence type="ECO:0000313" key="1">
    <source>
        <dbReference type="EMBL" id="TGX41459.1"/>
    </source>
</evidence>
<sequence length="129" mass="13843">MRRLAAAIGIVLLLLVGGALGYDGYRKSSPALLARAKAHAMMPSCPGAQARWLHEREGGVDVIQWAEIRADNARMTAWAAALGRANSGFDCDTQQGHLSCSNIAHHRAPPAWGAAVDFLPDRAQLTLWS</sequence>
<gene>
    <name evidence="1" type="ORF">E5A74_12575</name>
</gene>
<dbReference type="Proteomes" id="UP000309848">
    <property type="component" value="Unassembled WGS sequence"/>
</dbReference>
<organism evidence="1 2">
    <name type="scientific">Sphingomonas naasensis</name>
    <dbReference type="NCBI Taxonomy" id="1344951"/>
    <lineage>
        <taxon>Bacteria</taxon>
        <taxon>Pseudomonadati</taxon>
        <taxon>Pseudomonadota</taxon>
        <taxon>Alphaproteobacteria</taxon>
        <taxon>Sphingomonadales</taxon>
        <taxon>Sphingomonadaceae</taxon>
        <taxon>Sphingomonas</taxon>
    </lineage>
</organism>
<dbReference type="AlphaFoldDB" id="A0A4S1WET7"/>
<keyword evidence="2" id="KW-1185">Reference proteome</keyword>